<sequence>MRNLASSNRGHEESAALVGQLPPLPSPWSIRELCDRLAAQRQRELLLHPMTLSALPLGLWYFDGKRDHIIFRAEATGYHRDHIILHEICHMLARHNHILRRGFGQRKGGVEGSLAASLGHAVNNPFTDYQERLAEDFATQVLKQVHQIASASVSDFERRAANIFGGVKF</sequence>
<evidence type="ECO:0008006" key="3">
    <source>
        <dbReference type="Google" id="ProtNLM"/>
    </source>
</evidence>
<dbReference type="EMBL" id="JAAGNC010000060">
    <property type="protein sequence ID" value="NEC55712.1"/>
    <property type="molecule type" value="Genomic_DNA"/>
</dbReference>
<proteinExistence type="predicted"/>
<protein>
    <recommendedName>
        <fullName evidence="3">IrrE N-terminal-like domain-containing protein</fullName>
    </recommendedName>
</protein>
<evidence type="ECO:0000313" key="2">
    <source>
        <dbReference type="Proteomes" id="UP000470404"/>
    </source>
</evidence>
<organism evidence="1 2">
    <name type="scientific">Amycolatopsis rubida</name>
    <dbReference type="NCBI Taxonomy" id="112413"/>
    <lineage>
        <taxon>Bacteria</taxon>
        <taxon>Bacillati</taxon>
        <taxon>Actinomycetota</taxon>
        <taxon>Actinomycetes</taxon>
        <taxon>Pseudonocardiales</taxon>
        <taxon>Pseudonocardiaceae</taxon>
        <taxon>Amycolatopsis</taxon>
    </lineage>
</organism>
<dbReference type="RefSeq" id="WP_157905169.1">
    <property type="nucleotide sequence ID" value="NZ_JAAGNC010000060.1"/>
</dbReference>
<reference evidence="1 2" key="1">
    <citation type="submission" date="2020-01" db="EMBL/GenBank/DDBJ databases">
        <title>Insect and environment-associated Actinomycetes.</title>
        <authorList>
            <person name="Currrie C."/>
            <person name="Chevrette M."/>
            <person name="Carlson C."/>
            <person name="Stubbendieck R."/>
            <person name="Wendt-Pienkowski E."/>
        </authorList>
    </citation>
    <scope>NUCLEOTIDE SEQUENCE [LARGE SCALE GENOMIC DNA]</scope>
    <source>
        <strain evidence="1 2">SID8386</strain>
    </source>
</reference>
<evidence type="ECO:0000313" key="1">
    <source>
        <dbReference type="EMBL" id="NEC55712.1"/>
    </source>
</evidence>
<dbReference type="Proteomes" id="UP000470404">
    <property type="component" value="Unassembled WGS sequence"/>
</dbReference>
<keyword evidence="2" id="KW-1185">Reference proteome</keyword>
<name>A0ABX0BQW4_9PSEU</name>
<gene>
    <name evidence="1" type="ORF">G3I59_08920</name>
</gene>
<comment type="caution">
    <text evidence="1">The sequence shown here is derived from an EMBL/GenBank/DDBJ whole genome shotgun (WGS) entry which is preliminary data.</text>
</comment>
<accession>A0ABX0BQW4</accession>